<dbReference type="HOGENOM" id="CLU_1963808_0_0_1"/>
<dbReference type="Proteomes" id="UP000011713">
    <property type="component" value="Unassembled WGS sequence"/>
</dbReference>
<name>M4BMH7_HYAAE</name>
<dbReference type="EnsemblProtists" id="HpaT807614">
    <property type="protein sequence ID" value="HpaP807614"/>
    <property type="gene ID" value="HpaG807614"/>
</dbReference>
<evidence type="ECO:0000313" key="1">
    <source>
        <dbReference type="EnsemblProtists" id="HpaP807614"/>
    </source>
</evidence>
<accession>M4BMH7</accession>
<dbReference type="AlphaFoldDB" id="M4BMH7"/>
<reference evidence="1" key="2">
    <citation type="submission" date="2015-06" db="UniProtKB">
        <authorList>
            <consortium name="EnsemblProtists"/>
        </authorList>
    </citation>
    <scope>IDENTIFICATION</scope>
    <source>
        <strain evidence="1">Emoy2</strain>
    </source>
</reference>
<keyword evidence="2" id="KW-1185">Reference proteome</keyword>
<dbReference type="VEuPathDB" id="FungiDB:HpaG807614"/>
<dbReference type="InParanoid" id="M4BMH7"/>
<dbReference type="EMBL" id="JH598420">
    <property type="status" value="NOT_ANNOTATED_CDS"/>
    <property type="molecule type" value="Genomic_DNA"/>
</dbReference>
<protein>
    <submittedName>
        <fullName evidence="1">Uncharacterized protein</fullName>
    </submittedName>
</protein>
<reference evidence="2" key="1">
    <citation type="journal article" date="2010" name="Science">
        <title>Signatures of adaptation to obligate biotrophy in the Hyaloperonospora arabidopsidis genome.</title>
        <authorList>
            <person name="Baxter L."/>
            <person name="Tripathy S."/>
            <person name="Ishaque N."/>
            <person name="Boot N."/>
            <person name="Cabral A."/>
            <person name="Kemen E."/>
            <person name="Thines M."/>
            <person name="Ah-Fong A."/>
            <person name="Anderson R."/>
            <person name="Badejoko W."/>
            <person name="Bittner-Eddy P."/>
            <person name="Boore J.L."/>
            <person name="Chibucos M.C."/>
            <person name="Coates M."/>
            <person name="Dehal P."/>
            <person name="Delehaunty K."/>
            <person name="Dong S."/>
            <person name="Downton P."/>
            <person name="Dumas B."/>
            <person name="Fabro G."/>
            <person name="Fronick C."/>
            <person name="Fuerstenberg S.I."/>
            <person name="Fulton L."/>
            <person name="Gaulin E."/>
            <person name="Govers F."/>
            <person name="Hughes L."/>
            <person name="Humphray S."/>
            <person name="Jiang R.H."/>
            <person name="Judelson H."/>
            <person name="Kamoun S."/>
            <person name="Kyung K."/>
            <person name="Meijer H."/>
            <person name="Minx P."/>
            <person name="Morris P."/>
            <person name="Nelson J."/>
            <person name="Phuntumart V."/>
            <person name="Qutob D."/>
            <person name="Rehmany A."/>
            <person name="Rougon-Cardoso A."/>
            <person name="Ryden P."/>
            <person name="Torto-Alalibo T."/>
            <person name="Studholme D."/>
            <person name="Wang Y."/>
            <person name="Win J."/>
            <person name="Wood J."/>
            <person name="Clifton S.W."/>
            <person name="Rogers J."/>
            <person name="Van den Ackerveken G."/>
            <person name="Jones J.D."/>
            <person name="McDowell J.M."/>
            <person name="Beynon J."/>
            <person name="Tyler B.M."/>
        </authorList>
    </citation>
    <scope>NUCLEOTIDE SEQUENCE [LARGE SCALE GENOMIC DNA]</scope>
    <source>
        <strain evidence="2">Emoy2</strain>
    </source>
</reference>
<proteinExistence type="predicted"/>
<evidence type="ECO:0000313" key="2">
    <source>
        <dbReference type="Proteomes" id="UP000011713"/>
    </source>
</evidence>
<organism evidence="1 2">
    <name type="scientific">Hyaloperonospora arabidopsidis (strain Emoy2)</name>
    <name type="common">Downy mildew agent</name>
    <name type="synonym">Peronospora arabidopsidis</name>
    <dbReference type="NCBI Taxonomy" id="559515"/>
    <lineage>
        <taxon>Eukaryota</taxon>
        <taxon>Sar</taxon>
        <taxon>Stramenopiles</taxon>
        <taxon>Oomycota</taxon>
        <taxon>Peronosporomycetes</taxon>
        <taxon>Peronosporales</taxon>
        <taxon>Peronosporaceae</taxon>
        <taxon>Hyaloperonospora</taxon>
    </lineage>
</organism>
<sequence>MAAIPVEQRDLHASYMHKKQREVSHELSHDDKQLSCGRTHENRDILNTSIRRLYNVHASFFARTLAHVQNTQHSSSLCLIKLPYDHTWYIGGDGSIPHELECLYHYAQFVDASSLLVSRQHHNNLTHY</sequence>